<keyword evidence="4" id="KW-1185">Reference proteome</keyword>
<protein>
    <submittedName>
        <fullName evidence="1">Uncharacterized protein</fullName>
    </submittedName>
</protein>
<sequence>MFSRVLTQMTHIKLSLFSTQQRTHACQLPAITLPVHLLSSSARFPLYLSLPLASIVVVASLNTF</sequence>
<organism evidence="1 4">
    <name type="scientific">Hymenolepis diminuta</name>
    <name type="common">Rat tapeworm</name>
    <dbReference type="NCBI Taxonomy" id="6216"/>
    <lineage>
        <taxon>Eukaryota</taxon>
        <taxon>Metazoa</taxon>
        <taxon>Spiralia</taxon>
        <taxon>Lophotrochozoa</taxon>
        <taxon>Platyhelminthes</taxon>
        <taxon>Cestoda</taxon>
        <taxon>Eucestoda</taxon>
        <taxon>Cyclophyllidea</taxon>
        <taxon>Hymenolepididae</taxon>
        <taxon>Hymenolepis</taxon>
    </lineage>
</organism>
<dbReference type="EMBL" id="CABIJS010000255">
    <property type="protein sequence ID" value="VUZ47796.1"/>
    <property type="molecule type" value="Genomic_DNA"/>
</dbReference>
<accession>A0A564YKR1</accession>
<evidence type="ECO:0000313" key="4">
    <source>
        <dbReference type="Proteomes" id="UP000321570"/>
    </source>
</evidence>
<dbReference type="Proteomes" id="UP000321570">
    <property type="component" value="Unassembled WGS sequence"/>
</dbReference>
<reference evidence="1 4" key="1">
    <citation type="submission" date="2019-07" db="EMBL/GenBank/DDBJ databases">
        <authorList>
            <person name="Jastrzebski P J."/>
            <person name="Paukszto L."/>
            <person name="Jastrzebski P J."/>
        </authorList>
    </citation>
    <scope>NUCLEOTIDE SEQUENCE [LARGE SCALE GENOMIC DNA]</scope>
    <source>
        <strain evidence="1 4">WMS-il1</strain>
    </source>
</reference>
<evidence type="ECO:0000313" key="2">
    <source>
        <dbReference type="EMBL" id="VUZ47809.1"/>
    </source>
</evidence>
<name>A0A564YKR1_HYMDI</name>
<proteinExistence type="predicted"/>
<evidence type="ECO:0000313" key="3">
    <source>
        <dbReference type="EMBL" id="VUZ57085.1"/>
    </source>
</evidence>
<dbReference type="AlphaFoldDB" id="A0A564YKR1"/>
<dbReference type="EMBL" id="CABIJS010000710">
    <property type="protein sequence ID" value="VUZ57085.1"/>
    <property type="molecule type" value="Genomic_DNA"/>
</dbReference>
<evidence type="ECO:0000313" key="1">
    <source>
        <dbReference type="EMBL" id="VUZ47796.1"/>
    </source>
</evidence>
<dbReference type="EMBL" id="CABIJS010000255">
    <property type="protein sequence ID" value="VUZ47809.1"/>
    <property type="molecule type" value="Genomic_DNA"/>
</dbReference>
<gene>
    <name evidence="3" type="ORF">WMSIL1_LOCUS14593</name>
    <name evidence="1" type="ORF">WMSIL1_LOCUS7161</name>
    <name evidence="2" type="ORF">WMSIL1_LOCUS7242</name>
</gene>